<dbReference type="STRING" id="152268.A6K24_04995"/>
<gene>
    <name evidence="1" type="ORF">A6K24_04995</name>
</gene>
<keyword evidence="2" id="KW-1185">Reference proteome</keyword>
<evidence type="ECO:0000313" key="2">
    <source>
        <dbReference type="Proteomes" id="UP000078534"/>
    </source>
</evidence>
<dbReference type="Proteomes" id="UP000078534">
    <property type="component" value="Unassembled WGS sequence"/>
</dbReference>
<dbReference type="RefSeq" id="WP_066331566.1">
    <property type="nucleotide sequence ID" value="NZ_LWSG01000012.1"/>
</dbReference>
<sequence>MEVAEETITKQNPTSRSRTALFIKHFGDGTFMLEFIFAPFLIILEVDENFRILRALYGLLM</sequence>
<accession>A0A179T026</accession>
<dbReference type="EMBL" id="LWSG01000012">
    <property type="protein sequence ID" value="OAS86858.1"/>
    <property type="molecule type" value="Genomic_DNA"/>
</dbReference>
<name>A0A179T026_9BACI</name>
<organism evidence="1 2">
    <name type="scientific">Metabacillus litoralis</name>
    <dbReference type="NCBI Taxonomy" id="152268"/>
    <lineage>
        <taxon>Bacteria</taxon>
        <taxon>Bacillati</taxon>
        <taxon>Bacillota</taxon>
        <taxon>Bacilli</taxon>
        <taxon>Bacillales</taxon>
        <taxon>Bacillaceae</taxon>
        <taxon>Metabacillus</taxon>
    </lineage>
</organism>
<comment type="caution">
    <text evidence="1">The sequence shown here is derived from an EMBL/GenBank/DDBJ whole genome shotgun (WGS) entry which is preliminary data.</text>
</comment>
<evidence type="ECO:0000313" key="1">
    <source>
        <dbReference type="EMBL" id="OAS86858.1"/>
    </source>
</evidence>
<dbReference type="AlphaFoldDB" id="A0A179T026"/>
<protein>
    <submittedName>
        <fullName evidence="1">Uncharacterized protein</fullName>
    </submittedName>
</protein>
<reference evidence="2" key="1">
    <citation type="submission" date="2016-04" db="EMBL/GenBank/DDBJ databases">
        <authorList>
            <person name="Lyu Z."/>
            <person name="Lyu W."/>
        </authorList>
    </citation>
    <scope>NUCLEOTIDE SEQUENCE [LARGE SCALE GENOMIC DNA]</scope>
    <source>
        <strain evidence="2">C44</strain>
    </source>
</reference>
<proteinExistence type="predicted"/>